<dbReference type="InterPro" id="IPR048435">
    <property type="entry name" value="MASE6"/>
</dbReference>
<dbReference type="EC" id="2.7.7.65" evidence="1"/>
<keyword evidence="3" id="KW-1133">Transmembrane helix</keyword>
<proteinExistence type="predicted"/>
<evidence type="ECO:0000313" key="5">
    <source>
        <dbReference type="EMBL" id="MEA1607040.1"/>
    </source>
</evidence>
<dbReference type="PANTHER" id="PTHR45138">
    <property type="entry name" value="REGULATORY COMPONENTS OF SENSORY TRANSDUCTION SYSTEM"/>
    <property type="match status" value="1"/>
</dbReference>
<dbReference type="Pfam" id="PF00990">
    <property type="entry name" value="GGDEF"/>
    <property type="match status" value="1"/>
</dbReference>
<dbReference type="InterPro" id="IPR029787">
    <property type="entry name" value="Nucleotide_cyclase"/>
</dbReference>
<dbReference type="SMART" id="SM00267">
    <property type="entry name" value="GGDEF"/>
    <property type="match status" value="1"/>
</dbReference>
<dbReference type="GO" id="GO:0052621">
    <property type="term" value="F:diguanylate cyclase activity"/>
    <property type="evidence" value="ECO:0007669"/>
    <property type="project" value="UniProtKB-EC"/>
</dbReference>
<dbReference type="PROSITE" id="PS50887">
    <property type="entry name" value="GGDEF"/>
    <property type="match status" value="1"/>
</dbReference>
<dbReference type="InterPro" id="IPR050469">
    <property type="entry name" value="Diguanylate_Cyclase"/>
</dbReference>
<feature type="domain" description="GGDEF" evidence="4">
    <location>
        <begin position="225"/>
        <end position="358"/>
    </location>
</feature>
<evidence type="ECO:0000313" key="6">
    <source>
        <dbReference type="Proteomes" id="UP001292571"/>
    </source>
</evidence>
<dbReference type="RefSeq" id="WP_322949813.1">
    <property type="nucleotide sequence ID" value="NZ_JAYEET010000045.1"/>
</dbReference>
<accession>A0ABU5PBN6</accession>
<keyword evidence="5" id="KW-0548">Nucleotidyltransferase</keyword>
<gene>
    <name evidence="5" type="ORF">SOP97_14650</name>
</gene>
<dbReference type="InterPro" id="IPR043128">
    <property type="entry name" value="Rev_trsase/Diguanyl_cyclase"/>
</dbReference>
<feature type="transmembrane region" description="Helical" evidence="3">
    <location>
        <begin position="86"/>
        <end position="105"/>
    </location>
</feature>
<keyword evidence="3" id="KW-0472">Membrane</keyword>
<dbReference type="NCBIfam" id="TIGR00254">
    <property type="entry name" value="GGDEF"/>
    <property type="match status" value="1"/>
</dbReference>
<organism evidence="5 6">
    <name type="scientific">Pseudomonas spirodelae</name>
    <dbReference type="NCBI Taxonomy" id="3101751"/>
    <lineage>
        <taxon>Bacteria</taxon>
        <taxon>Pseudomonadati</taxon>
        <taxon>Pseudomonadota</taxon>
        <taxon>Gammaproteobacteria</taxon>
        <taxon>Pseudomonadales</taxon>
        <taxon>Pseudomonadaceae</taxon>
        <taxon>Pseudomonas</taxon>
    </lineage>
</organism>
<feature type="transmembrane region" description="Helical" evidence="3">
    <location>
        <begin position="36"/>
        <end position="53"/>
    </location>
</feature>
<feature type="transmembrane region" description="Helical" evidence="3">
    <location>
        <begin position="59"/>
        <end position="79"/>
    </location>
</feature>
<feature type="transmembrane region" description="Helical" evidence="3">
    <location>
        <begin position="163"/>
        <end position="180"/>
    </location>
</feature>
<dbReference type="Gene3D" id="3.30.70.270">
    <property type="match status" value="1"/>
</dbReference>
<name>A0ABU5PBN6_9PSED</name>
<dbReference type="CDD" id="cd01949">
    <property type="entry name" value="GGDEF"/>
    <property type="match status" value="1"/>
</dbReference>
<dbReference type="InterPro" id="IPR000160">
    <property type="entry name" value="GGDEF_dom"/>
</dbReference>
<keyword evidence="6" id="KW-1185">Reference proteome</keyword>
<sequence length="366" mass="41150">MKWQVMPFKSSANMDGDNNVAVDDLQYLGRRSLIRMIYACTGLTLGVFCALQFMAGNYLFASIELIFCVALLWGVWGIVRARNLLPWIYLYLLPTFSFMLYIIVIPNASKTAFVWVYIIPVMSYLLLGRKRGSMLALPFVLAACLLYLNTYPVRLDAEGLIDLGNALLCGVLLMVFVHLYEARRAFAYKQLQLMARTDALTGVANRGSFQQSLEQSVREAQRSQAKLVLVILDVDHFKRVNDQYGHAAGDQALQHICNSLSQRLRNTDTLGRLGGEEFGLLLRNTGHSAAEPLVEMLREQIASKPLTYGDKQIVLTVTFGMAEWPSDGQTAEQLYHCADQRLYRGKAQGRNQLVGRAMPSVRLSEF</sequence>
<dbReference type="PANTHER" id="PTHR45138:SF9">
    <property type="entry name" value="DIGUANYLATE CYCLASE DGCM-RELATED"/>
    <property type="match status" value="1"/>
</dbReference>
<evidence type="ECO:0000256" key="3">
    <source>
        <dbReference type="SAM" id="Phobius"/>
    </source>
</evidence>
<comment type="caution">
    <text evidence="5">The sequence shown here is derived from an EMBL/GenBank/DDBJ whole genome shotgun (WGS) entry which is preliminary data.</text>
</comment>
<evidence type="ECO:0000256" key="1">
    <source>
        <dbReference type="ARBA" id="ARBA00012528"/>
    </source>
</evidence>
<protein>
    <recommendedName>
        <fullName evidence="1">diguanylate cyclase</fullName>
        <ecNumber evidence="1">2.7.7.65</ecNumber>
    </recommendedName>
</protein>
<evidence type="ECO:0000259" key="4">
    <source>
        <dbReference type="PROSITE" id="PS50887"/>
    </source>
</evidence>
<feature type="transmembrane region" description="Helical" evidence="3">
    <location>
        <begin position="111"/>
        <end position="127"/>
    </location>
</feature>
<dbReference type="Proteomes" id="UP001292571">
    <property type="component" value="Unassembled WGS sequence"/>
</dbReference>
<comment type="catalytic activity">
    <reaction evidence="2">
        <text>2 GTP = 3',3'-c-di-GMP + 2 diphosphate</text>
        <dbReference type="Rhea" id="RHEA:24898"/>
        <dbReference type="ChEBI" id="CHEBI:33019"/>
        <dbReference type="ChEBI" id="CHEBI:37565"/>
        <dbReference type="ChEBI" id="CHEBI:58805"/>
        <dbReference type="EC" id="2.7.7.65"/>
    </reaction>
</comment>
<evidence type="ECO:0000256" key="2">
    <source>
        <dbReference type="ARBA" id="ARBA00034247"/>
    </source>
</evidence>
<reference evidence="5 6" key="1">
    <citation type="submission" date="2023-12" db="EMBL/GenBank/DDBJ databases">
        <title>Pseudomonas sp. T5W1.</title>
        <authorList>
            <person name="Maltman C."/>
        </authorList>
    </citation>
    <scope>NUCLEOTIDE SEQUENCE [LARGE SCALE GENOMIC DNA]</scope>
    <source>
        <strain evidence="5 6">T5W1</strain>
    </source>
</reference>
<keyword evidence="3" id="KW-0812">Transmembrane</keyword>
<dbReference type="Pfam" id="PF20966">
    <property type="entry name" value="MASE6"/>
    <property type="match status" value="1"/>
</dbReference>
<keyword evidence="5" id="KW-0808">Transferase</keyword>
<feature type="transmembrane region" description="Helical" evidence="3">
    <location>
        <begin position="134"/>
        <end position="151"/>
    </location>
</feature>
<dbReference type="SUPFAM" id="SSF55073">
    <property type="entry name" value="Nucleotide cyclase"/>
    <property type="match status" value="1"/>
</dbReference>
<dbReference type="EMBL" id="JAYEET010000045">
    <property type="protein sequence ID" value="MEA1607040.1"/>
    <property type="molecule type" value="Genomic_DNA"/>
</dbReference>